<reference evidence="2 3" key="1">
    <citation type="submission" date="2019-03" db="EMBL/GenBank/DDBJ databases">
        <title>Rhodosporidium diobovatum UCD-FST 08-225 genome sequencing, assembly, and annotation.</title>
        <authorList>
            <person name="Fakankun I.U."/>
            <person name="Fristensky B."/>
            <person name="Levin D.B."/>
        </authorList>
    </citation>
    <scope>NUCLEOTIDE SEQUENCE [LARGE SCALE GENOMIC DNA]</scope>
    <source>
        <strain evidence="2 3">UCD-FST 08-225</strain>
    </source>
</reference>
<dbReference type="Proteomes" id="UP000311382">
    <property type="component" value="Unassembled WGS sequence"/>
</dbReference>
<accession>A0A5C5G023</accession>
<dbReference type="AlphaFoldDB" id="A0A5C5G023"/>
<evidence type="ECO:0000313" key="2">
    <source>
        <dbReference type="EMBL" id="TNY21782.1"/>
    </source>
</evidence>
<organism evidence="2 3">
    <name type="scientific">Rhodotorula diobovata</name>
    <dbReference type="NCBI Taxonomy" id="5288"/>
    <lineage>
        <taxon>Eukaryota</taxon>
        <taxon>Fungi</taxon>
        <taxon>Dikarya</taxon>
        <taxon>Basidiomycota</taxon>
        <taxon>Pucciniomycotina</taxon>
        <taxon>Microbotryomycetes</taxon>
        <taxon>Sporidiobolales</taxon>
        <taxon>Sporidiobolaceae</taxon>
        <taxon>Rhodotorula</taxon>
    </lineage>
</organism>
<protein>
    <submittedName>
        <fullName evidence="2">Uncharacterized protein</fullName>
    </submittedName>
</protein>
<evidence type="ECO:0000256" key="1">
    <source>
        <dbReference type="SAM" id="MobiDB-lite"/>
    </source>
</evidence>
<comment type="caution">
    <text evidence="2">The sequence shown here is derived from an EMBL/GenBank/DDBJ whole genome shotgun (WGS) entry which is preliminary data.</text>
</comment>
<evidence type="ECO:0000313" key="3">
    <source>
        <dbReference type="Proteomes" id="UP000311382"/>
    </source>
</evidence>
<sequence length="277" mass="29579">MHHALARSARPASIQLAGYDPDHGPLRASRPLHVQARLPLRVVPVLPAQLVRHGDVAHAPPAASARRRVRGQGEQARCMQDEGRRAQEGRTLARRWRCCAGRWVHTLTRQDGVDTIAPRVISTRTRGPKRRPRVGASGRADFRGTQEDGGASGGRGLDSSRRTRRTGAHDDDAWGTLGTPVEAPFLRNAAVVASTSNPQAALLHQQLAFPAPAPGASISPLPLPGPKSGPPPPPLLSDLASFLLALHPSLTSLARLAGKRGCAVGRETGARAKRRRL</sequence>
<name>A0A5C5G023_9BASI</name>
<proteinExistence type="predicted"/>
<feature type="region of interest" description="Disordered" evidence="1">
    <location>
        <begin position="122"/>
        <end position="176"/>
    </location>
</feature>
<keyword evidence="3" id="KW-1185">Reference proteome</keyword>
<feature type="region of interest" description="Disordered" evidence="1">
    <location>
        <begin position="60"/>
        <end position="82"/>
    </location>
</feature>
<gene>
    <name evidence="2" type="ORF">DMC30DRAFT_394154</name>
</gene>
<dbReference type="EMBL" id="SOZI01000037">
    <property type="protein sequence ID" value="TNY21782.1"/>
    <property type="molecule type" value="Genomic_DNA"/>
</dbReference>